<evidence type="ECO:0000256" key="1">
    <source>
        <dbReference type="SAM" id="MobiDB-lite"/>
    </source>
</evidence>
<dbReference type="AlphaFoldDB" id="A0AAE0WLA0"/>
<sequence length="558" mass="62517">MSIARYAQRVAYHWKRTKAQQQSMRYAYSHEHLERKQLQEQLGTLKSRLAALELVKVQLQKWEARKPAINHYLNIVHDMANDMADLRLQLKRLGYNAPGKSYAFNGNAQNDGSEAQHAAETATRPQAIEFNSSSTTAELDHSSSSHKRKPMDRPFERRIKPAPFGQSGWADSRDVMPPPAMSRAVPQSEQNPHGTDVHQYDRMQFSVPTRATQVYEENTAAGHGAQEVRDAPAAMSFQPPDHQSGDGSQQWRVSDKIPVASPSGSRTGQRQLWPAALSQEHNSRPQFADQIGRQHIRPQITEYEADYGTLSQQLRFQQGPIARPPASARQGPTWMNNSGHHDPMQMTPSPQRYGTKPAPFKSVSSPFFARRASSQANADQAPVDYINAPSSQRTFERQTAGFLNHAAAGHNTASPFNRQAQPPDFTTFKHEHYSNNIEPHHNQTQVRAASRGSAWRGESILQTPRNSHGLFRRPDRLPSPQPVYAPSRPRPTARVSLPPSQHNNVPSRLHQEHALSQIRGVRGASSQDFRPGQNHRGPLYDPPPPPVSSAGGRRSVRR</sequence>
<dbReference type="Proteomes" id="UP001274830">
    <property type="component" value="Unassembled WGS sequence"/>
</dbReference>
<reference evidence="2" key="1">
    <citation type="submission" date="2023-07" db="EMBL/GenBank/DDBJ databases">
        <title>Black Yeasts Isolated from many extreme environments.</title>
        <authorList>
            <person name="Coleine C."/>
            <person name="Stajich J.E."/>
            <person name="Selbmann L."/>
        </authorList>
    </citation>
    <scope>NUCLEOTIDE SEQUENCE</scope>
    <source>
        <strain evidence="2">CCFEE 5485</strain>
    </source>
</reference>
<dbReference type="EMBL" id="JAUTXT010000023">
    <property type="protein sequence ID" value="KAK3673816.1"/>
    <property type="molecule type" value="Genomic_DNA"/>
</dbReference>
<feature type="region of interest" description="Disordered" evidence="1">
    <location>
        <begin position="436"/>
        <end position="558"/>
    </location>
</feature>
<feature type="compositionally biased region" description="Low complexity" evidence="1">
    <location>
        <begin position="548"/>
        <end position="558"/>
    </location>
</feature>
<protein>
    <submittedName>
        <fullName evidence="2">Uncharacterized protein</fullName>
    </submittedName>
</protein>
<feature type="region of interest" description="Disordered" evidence="1">
    <location>
        <begin position="322"/>
        <end position="357"/>
    </location>
</feature>
<organism evidence="2 3">
    <name type="scientific">Recurvomyces mirabilis</name>
    <dbReference type="NCBI Taxonomy" id="574656"/>
    <lineage>
        <taxon>Eukaryota</taxon>
        <taxon>Fungi</taxon>
        <taxon>Dikarya</taxon>
        <taxon>Ascomycota</taxon>
        <taxon>Pezizomycotina</taxon>
        <taxon>Dothideomycetes</taxon>
        <taxon>Dothideomycetidae</taxon>
        <taxon>Mycosphaerellales</taxon>
        <taxon>Teratosphaeriaceae</taxon>
        <taxon>Recurvomyces</taxon>
    </lineage>
</organism>
<name>A0AAE0WLA0_9PEZI</name>
<keyword evidence="3" id="KW-1185">Reference proteome</keyword>
<gene>
    <name evidence="2" type="ORF">LTR78_006371</name>
</gene>
<proteinExistence type="predicted"/>
<feature type="region of interest" description="Disordered" evidence="1">
    <location>
        <begin position="129"/>
        <end position="195"/>
    </location>
</feature>
<accession>A0AAE0WLA0</accession>
<comment type="caution">
    <text evidence="2">The sequence shown here is derived from an EMBL/GenBank/DDBJ whole genome shotgun (WGS) entry which is preliminary data.</text>
</comment>
<evidence type="ECO:0000313" key="2">
    <source>
        <dbReference type="EMBL" id="KAK3673816.1"/>
    </source>
</evidence>
<evidence type="ECO:0000313" key="3">
    <source>
        <dbReference type="Proteomes" id="UP001274830"/>
    </source>
</evidence>